<name>A0ACC6U261_9BURK</name>
<evidence type="ECO:0000313" key="1">
    <source>
        <dbReference type="EMBL" id="MEX3933768.1"/>
    </source>
</evidence>
<protein>
    <submittedName>
        <fullName evidence="1">IclR family transcriptional regulator</fullName>
    </submittedName>
</protein>
<reference evidence="1" key="1">
    <citation type="submission" date="2024-07" db="EMBL/GenBank/DDBJ databases">
        <title>A survey of Mimosa microsymbionts across Brazilian biomes reveals a high diversity of Paraburkholderia nodulating endemic species, but also that Cupriavidus is common as a symbiont of widespread species.</title>
        <authorList>
            <person name="Rouws L."/>
            <person name="Barauna A."/>
            <person name="Beukes C."/>
            <person name="Rouws J.R.C."/>
            <person name="De Faria S.M."/>
            <person name="Gross E."/>
            <person name="Bueno Dos Reis Junior F."/>
            <person name="Simon M.F."/>
            <person name="Maluk M."/>
            <person name="Odee D.W."/>
            <person name="Kenicer G."/>
            <person name="Young J.P.W."/>
            <person name="Reis V.M."/>
            <person name="Zilli J."/>
            <person name="James E.K."/>
        </authorList>
    </citation>
    <scope>NUCLEOTIDE SEQUENCE</scope>
    <source>
        <strain evidence="1">EG181B</strain>
    </source>
</reference>
<gene>
    <name evidence="1" type="ORF">AB4Y32_18505</name>
</gene>
<proteinExistence type="predicted"/>
<keyword evidence="2" id="KW-1185">Reference proteome</keyword>
<comment type="caution">
    <text evidence="1">The sequence shown here is derived from an EMBL/GenBank/DDBJ whole genome shotgun (WGS) entry which is preliminary data.</text>
</comment>
<accession>A0ACC6U261</accession>
<dbReference type="Proteomes" id="UP001558850">
    <property type="component" value="Unassembled WGS sequence"/>
</dbReference>
<sequence length="265" mass="28867">MTDALLTDKPSAVQGTQSVSRALDLLRRVAGLHPDGATVTDLAKAAEIDRITANRLLKTLELSGFVERGDGSKRYRLGMQAMQIGLASMKRAPLLEACRPMMKRLAHITEDTVFLVVRNGDYAHCLHYEEGRSPVRTLVLQVGGMRVLGVGSAGVTLLSREDDASIEAIYRRHEEEFRPSGLTLPRLRDLVEKTRKQGFSATDGLVHEGVSGVGVSFDVGEDGYAAISVAALSSKMNYEHKMWVTRTVATELRAAGFTPSAKLTE</sequence>
<organism evidence="1 2">
    <name type="scientific">Paraburkholderia phymatum</name>
    <dbReference type="NCBI Taxonomy" id="148447"/>
    <lineage>
        <taxon>Bacteria</taxon>
        <taxon>Pseudomonadati</taxon>
        <taxon>Pseudomonadota</taxon>
        <taxon>Betaproteobacteria</taxon>
        <taxon>Burkholderiales</taxon>
        <taxon>Burkholderiaceae</taxon>
        <taxon>Paraburkholderia</taxon>
    </lineage>
</organism>
<dbReference type="EMBL" id="JBFRCH010000009">
    <property type="protein sequence ID" value="MEX3933768.1"/>
    <property type="molecule type" value="Genomic_DNA"/>
</dbReference>
<evidence type="ECO:0000313" key="2">
    <source>
        <dbReference type="Proteomes" id="UP001558850"/>
    </source>
</evidence>